<evidence type="ECO:0000313" key="3">
    <source>
        <dbReference type="Proteomes" id="UP000033935"/>
    </source>
</evidence>
<evidence type="ECO:0000313" key="2">
    <source>
        <dbReference type="EMBL" id="KKR04939.1"/>
    </source>
</evidence>
<organism evidence="2 3">
    <name type="scientific">Candidatus Uhrbacteria bacterium GW2011_GWF2_39_13</name>
    <dbReference type="NCBI Taxonomy" id="1618995"/>
    <lineage>
        <taxon>Bacteria</taxon>
        <taxon>Candidatus Uhriibacteriota</taxon>
    </lineage>
</organism>
<name>A0A0G0MLN8_9BACT</name>
<dbReference type="EMBL" id="LBWG01000002">
    <property type="protein sequence ID" value="KKR04939.1"/>
    <property type="molecule type" value="Genomic_DNA"/>
</dbReference>
<gene>
    <name evidence="2" type="ORF">UT30_C0002G0056</name>
</gene>
<accession>A0A0G0MLN8</accession>
<feature type="chain" id="PRO_5002533516" evidence="1">
    <location>
        <begin position="20"/>
        <end position="390"/>
    </location>
</feature>
<reference evidence="2 3" key="1">
    <citation type="journal article" date="2015" name="Nature">
        <title>rRNA introns, odd ribosomes, and small enigmatic genomes across a large radiation of phyla.</title>
        <authorList>
            <person name="Brown C.T."/>
            <person name="Hug L.A."/>
            <person name="Thomas B.C."/>
            <person name="Sharon I."/>
            <person name="Castelle C.J."/>
            <person name="Singh A."/>
            <person name="Wilkins M.J."/>
            <person name="Williams K.H."/>
            <person name="Banfield J.F."/>
        </authorList>
    </citation>
    <scope>NUCLEOTIDE SEQUENCE [LARGE SCALE GENOMIC DNA]</scope>
</reference>
<feature type="signal peptide" evidence="1">
    <location>
        <begin position="1"/>
        <end position="19"/>
    </location>
</feature>
<sequence length="390" mass="42587">MRQSYFMNLGFAVVLALYAGCTKNENPNTSVSASATQGDHYEKTQTPAGTPVFTIAWSPYTSWSALASAETFGYLDNRQGYQGEYERQNSVDIVFQRLDYVPSFGVYGAGTVDGLTITNTDAFAVAMERKKSSGDATVAVFPTSWSKGADKILVEDELKTWADLSGVPVKGAELSVTQYLFWRACQVNGVEAQYGSTYMFENLDPVVGSPQFAGKQDSSFRAFGGWSPETFTVLDRRNGDEDKGNDVIDLFNSSMIGEYEITDMLVMGQKALDREGGSGAVKALAAAMQAMTDRTNNPAQQAETYKAISPNFNDLDNGAIGRSMELTRMLGPKDAVTVFDGTQFRGNMPKVQEFSLVHKLVASVDDVPMAWGTKTDQPTALLRFDTSYVK</sequence>
<protein>
    <submittedName>
        <fullName evidence="2">Uncharacterized protein</fullName>
    </submittedName>
</protein>
<comment type="caution">
    <text evidence="2">The sequence shown here is derived from an EMBL/GenBank/DDBJ whole genome shotgun (WGS) entry which is preliminary data.</text>
</comment>
<proteinExistence type="predicted"/>
<evidence type="ECO:0000256" key="1">
    <source>
        <dbReference type="SAM" id="SignalP"/>
    </source>
</evidence>
<dbReference type="AlphaFoldDB" id="A0A0G0MLN8"/>
<keyword evidence="1" id="KW-0732">Signal</keyword>
<dbReference type="Proteomes" id="UP000033935">
    <property type="component" value="Unassembled WGS sequence"/>
</dbReference>